<protein>
    <submittedName>
        <fullName evidence="2">Uncharacterized protein</fullName>
    </submittedName>
</protein>
<feature type="compositionally biased region" description="Pro residues" evidence="1">
    <location>
        <begin position="24"/>
        <end position="36"/>
    </location>
</feature>
<organism evidence="2 3">
    <name type="scientific">Microbacterium faecale</name>
    <dbReference type="NCBI Taxonomy" id="1804630"/>
    <lineage>
        <taxon>Bacteria</taxon>
        <taxon>Bacillati</taxon>
        <taxon>Actinomycetota</taxon>
        <taxon>Actinomycetes</taxon>
        <taxon>Micrococcales</taxon>
        <taxon>Microbacteriaceae</taxon>
        <taxon>Microbacterium</taxon>
    </lineage>
</organism>
<feature type="region of interest" description="Disordered" evidence="1">
    <location>
        <begin position="15"/>
        <end position="39"/>
    </location>
</feature>
<dbReference type="Proteomes" id="UP000633205">
    <property type="component" value="Unassembled WGS sequence"/>
</dbReference>
<comment type="caution">
    <text evidence="2">The sequence shown here is derived from an EMBL/GenBank/DDBJ whole genome shotgun (WGS) entry which is preliminary data.</text>
</comment>
<dbReference type="EMBL" id="BMHO01000001">
    <property type="protein sequence ID" value="GGD28855.1"/>
    <property type="molecule type" value="Genomic_DNA"/>
</dbReference>
<gene>
    <name evidence="2" type="ORF">GCM10010915_06170</name>
</gene>
<keyword evidence="3" id="KW-1185">Reference proteome</keyword>
<reference evidence="2" key="2">
    <citation type="submission" date="2020-09" db="EMBL/GenBank/DDBJ databases">
        <authorList>
            <person name="Sun Q."/>
            <person name="Zhou Y."/>
        </authorList>
    </citation>
    <scope>NUCLEOTIDE SEQUENCE</scope>
    <source>
        <strain evidence="2">CGMCC 1.15152</strain>
    </source>
</reference>
<accession>A0A916Y439</accession>
<dbReference type="AlphaFoldDB" id="A0A916Y439"/>
<evidence type="ECO:0000313" key="3">
    <source>
        <dbReference type="Proteomes" id="UP000633205"/>
    </source>
</evidence>
<proteinExistence type="predicted"/>
<evidence type="ECO:0000313" key="2">
    <source>
        <dbReference type="EMBL" id="GGD28855.1"/>
    </source>
</evidence>
<name>A0A916Y439_9MICO</name>
<sequence length="200" mass="21209">MCGVLALAACTPAAESDMTSAAPSPSPTRSPTPDPTPTSHVLSIAEAGELYLDIVCASNATGTDLEGAFEDGESEFLAGGDPDVSAVNDAAARLADQYRKAAELFDDDYFVWPDEVRDLGGHVRDRMIADLGTLSSMTNAVTYRDAYYASFGQPTPEQESAAQEIRYVLDLPSDTVASCAGHEGGLQERYDAFLERGEGE</sequence>
<evidence type="ECO:0000256" key="1">
    <source>
        <dbReference type="SAM" id="MobiDB-lite"/>
    </source>
</evidence>
<reference evidence="2" key="1">
    <citation type="journal article" date="2014" name="Int. J. Syst. Evol. Microbiol.">
        <title>Complete genome sequence of Corynebacterium casei LMG S-19264T (=DSM 44701T), isolated from a smear-ripened cheese.</title>
        <authorList>
            <consortium name="US DOE Joint Genome Institute (JGI-PGF)"/>
            <person name="Walter F."/>
            <person name="Albersmeier A."/>
            <person name="Kalinowski J."/>
            <person name="Ruckert C."/>
        </authorList>
    </citation>
    <scope>NUCLEOTIDE SEQUENCE</scope>
    <source>
        <strain evidence="2">CGMCC 1.15152</strain>
    </source>
</reference>